<dbReference type="AlphaFoldDB" id="A0A502FZV5"/>
<proteinExistence type="predicted"/>
<dbReference type="OrthoDB" id="512401at2"/>
<dbReference type="RefSeq" id="WP_140850192.1">
    <property type="nucleotide sequence ID" value="NZ_RCZC01000002.1"/>
</dbReference>
<keyword evidence="3" id="KW-1185">Reference proteome</keyword>
<comment type="caution">
    <text evidence="2">The sequence shown here is derived from an EMBL/GenBank/DDBJ whole genome shotgun (WGS) entry which is preliminary data.</text>
</comment>
<name>A0A502FZV5_9SPHN</name>
<sequence>MNYEHLDGLTEARDDGIERGQATRYILHFGDGDLNFRPLTFTDPVPLGRQILEAAGIRGVEQVALVALLPSGPMEDVRLGEPLDLRARGIERVIAFRTDILFPAFLQGQELLWGRATITGEELYSLATLDASEMLFIDTPGGTDVPITPDSVINLATPGVERFVAAPRPVPGFEVTINFNGVLRRLRVKPQERIAEVLAAARPLFGNPGGDLVLVEPASGRILDPNHTVAEEAIVPDGQLLLRPRAVQGG</sequence>
<feature type="domain" description="Multi-ubiquitin" evidence="1">
    <location>
        <begin position="106"/>
        <end position="167"/>
    </location>
</feature>
<gene>
    <name evidence="2" type="ORF">EAH76_10805</name>
</gene>
<accession>A0A502FZV5</accession>
<evidence type="ECO:0000259" key="1">
    <source>
        <dbReference type="Pfam" id="PF14452"/>
    </source>
</evidence>
<evidence type="ECO:0000313" key="3">
    <source>
        <dbReference type="Proteomes" id="UP000319931"/>
    </source>
</evidence>
<dbReference type="Proteomes" id="UP000319931">
    <property type="component" value="Unassembled WGS sequence"/>
</dbReference>
<protein>
    <recommendedName>
        <fullName evidence="1">Multi-ubiquitin domain-containing protein</fullName>
    </recommendedName>
</protein>
<dbReference type="InterPro" id="IPR027802">
    <property type="entry name" value="Multi-ubiquitin_dom"/>
</dbReference>
<dbReference type="EMBL" id="RCZC01000002">
    <property type="protein sequence ID" value="TPG55054.1"/>
    <property type="molecule type" value="Genomic_DNA"/>
</dbReference>
<evidence type="ECO:0000313" key="2">
    <source>
        <dbReference type="EMBL" id="TPG55054.1"/>
    </source>
</evidence>
<dbReference type="Pfam" id="PF14452">
    <property type="entry name" value="Multi_ubiq"/>
    <property type="match status" value="2"/>
</dbReference>
<organism evidence="2 3">
    <name type="scientific">Sphingomonas glacialis</name>
    <dbReference type="NCBI Taxonomy" id="658225"/>
    <lineage>
        <taxon>Bacteria</taxon>
        <taxon>Pseudomonadati</taxon>
        <taxon>Pseudomonadota</taxon>
        <taxon>Alphaproteobacteria</taxon>
        <taxon>Sphingomonadales</taxon>
        <taxon>Sphingomonadaceae</taxon>
        <taxon>Sphingomonas</taxon>
    </lineage>
</organism>
<feature type="domain" description="Multi-ubiquitin" evidence="1">
    <location>
        <begin position="34"/>
        <end position="97"/>
    </location>
</feature>
<reference evidence="2 3" key="1">
    <citation type="journal article" date="2019" name="Environ. Microbiol.">
        <title>Species interactions and distinct microbial communities in high Arctic permafrost affected cryosols are associated with the CH4 and CO2 gas fluxes.</title>
        <authorList>
            <person name="Altshuler I."/>
            <person name="Hamel J."/>
            <person name="Turney S."/>
            <person name="Magnuson E."/>
            <person name="Levesque R."/>
            <person name="Greer C."/>
            <person name="Whyte L.G."/>
        </authorList>
    </citation>
    <scope>NUCLEOTIDE SEQUENCE [LARGE SCALE GENOMIC DNA]</scope>
    <source>
        <strain evidence="2 3">E6.1</strain>
    </source>
</reference>